<gene>
    <name evidence="4" type="ORF">EV666_104101</name>
</gene>
<proteinExistence type="predicted"/>
<name>A0A4R2GU26_9HYPH</name>
<evidence type="ECO:0000259" key="3">
    <source>
        <dbReference type="Pfam" id="PF14534"/>
    </source>
</evidence>
<accession>A0A4R2GU26</accession>
<feature type="compositionally biased region" description="Low complexity" evidence="1">
    <location>
        <begin position="49"/>
        <end position="60"/>
    </location>
</feature>
<evidence type="ECO:0000256" key="1">
    <source>
        <dbReference type="SAM" id="MobiDB-lite"/>
    </source>
</evidence>
<dbReference type="AlphaFoldDB" id="A0A4R2GU26"/>
<feature type="region of interest" description="Disordered" evidence="1">
    <location>
        <begin position="31"/>
        <end position="71"/>
    </location>
</feature>
<evidence type="ECO:0000313" key="5">
    <source>
        <dbReference type="Proteomes" id="UP000294881"/>
    </source>
</evidence>
<dbReference type="InterPro" id="IPR032710">
    <property type="entry name" value="NTF2-like_dom_sf"/>
</dbReference>
<feature type="signal peptide" evidence="2">
    <location>
        <begin position="1"/>
        <end position="23"/>
    </location>
</feature>
<dbReference type="EMBL" id="SLWL01000004">
    <property type="protein sequence ID" value="TCO14149.1"/>
    <property type="molecule type" value="Genomic_DNA"/>
</dbReference>
<comment type="caution">
    <text evidence="4">The sequence shown here is derived from an EMBL/GenBank/DDBJ whole genome shotgun (WGS) entry which is preliminary data.</text>
</comment>
<feature type="domain" description="DUF4440" evidence="3">
    <location>
        <begin position="77"/>
        <end position="183"/>
    </location>
</feature>
<organism evidence="4 5">
    <name type="scientific">Camelimonas lactis</name>
    <dbReference type="NCBI Taxonomy" id="659006"/>
    <lineage>
        <taxon>Bacteria</taxon>
        <taxon>Pseudomonadati</taxon>
        <taxon>Pseudomonadota</taxon>
        <taxon>Alphaproteobacteria</taxon>
        <taxon>Hyphomicrobiales</taxon>
        <taxon>Chelatococcaceae</taxon>
        <taxon>Camelimonas</taxon>
    </lineage>
</organism>
<dbReference type="Pfam" id="PF14534">
    <property type="entry name" value="DUF4440"/>
    <property type="match status" value="1"/>
</dbReference>
<dbReference type="RefSeq" id="WP_132004921.1">
    <property type="nucleotide sequence ID" value="NZ_JBHUNN010000002.1"/>
</dbReference>
<protein>
    <submittedName>
        <fullName evidence="4">Uncharacterized protein DUF4440</fullName>
    </submittedName>
</protein>
<dbReference type="OrthoDB" id="7375795at2"/>
<feature type="chain" id="PRO_5020506817" evidence="2">
    <location>
        <begin position="24"/>
        <end position="195"/>
    </location>
</feature>
<keyword evidence="2" id="KW-0732">Signal</keyword>
<evidence type="ECO:0000313" key="4">
    <source>
        <dbReference type="EMBL" id="TCO14149.1"/>
    </source>
</evidence>
<dbReference type="Proteomes" id="UP000294881">
    <property type="component" value="Unassembled WGS sequence"/>
</dbReference>
<feature type="compositionally biased region" description="Pro residues" evidence="1">
    <location>
        <begin position="39"/>
        <end position="48"/>
    </location>
</feature>
<reference evidence="4 5" key="1">
    <citation type="submission" date="2019-03" db="EMBL/GenBank/DDBJ databases">
        <title>Genomic Encyclopedia of Type Strains, Phase IV (KMG-IV): sequencing the most valuable type-strain genomes for metagenomic binning, comparative biology and taxonomic classification.</title>
        <authorList>
            <person name="Goeker M."/>
        </authorList>
    </citation>
    <scope>NUCLEOTIDE SEQUENCE [LARGE SCALE GENOMIC DNA]</scope>
    <source>
        <strain evidence="4 5">DSM 22958</strain>
    </source>
</reference>
<dbReference type="SUPFAM" id="SSF54427">
    <property type="entry name" value="NTF2-like"/>
    <property type="match status" value="1"/>
</dbReference>
<evidence type="ECO:0000256" key="2">
    <source>
        <dbReference type="SAM" id="SignalP"/>
    </source>
</evidence>
<dbReference type="Gene3D" id="3.10.450.50">
    <property type="match status" value="1"/>
</dbReference>
<sequence length="195" mass="20709">MTVRNGQRPVLGLTLAAVLAATAAMTGMTTMGAAAESKPPAPAAPPPAGTSGAPVGPAASKDGAPDAPKEARVADQILDLRRRMKDAIARKDRAALEAMYHDRFTHLRETGRAETKKERIDLLLSGQNGVELASTDQALVETFSPDTAVLSGVSVIRDSRRKGKGDAFQWLTLYVRDKGGWKLALSQANRLPKPE</sequence>
<dbReference type="InterPro" id="IPR027843">
    <property type="entry name" value="DUF4440"/>
</dbReference>
<keyword evidence="5" id="KW-1185">Reference proteome</keyword>